<dbReference type="InterPro" id="IPR045584">
    <property type="entry name" value="Pilin-like"/>
</dbReference>
<evidence type="ECO:0000256" key="1">
    <source>
        <dbReference type="SAM" id="Phobius"/>
    </source>
</evidence>
<gene>
    <name evidence="2" type="ORF">OV287_30725</name>
</gene>
<reference evidence="2 3" key="1">
    <citation type="submission" date="2022-11" db="EMBL/GenBank/DDBJ databases">
        <title>Minimal conservation of predation-associated metabolite biosynthetic gene clusters underscores biosynthetic potential of Myxococcota including descriptions for ten novel species: Archangium lansinium sp. nov., Myxococcus landrumus sp. nov., Nannocystis bai.</title>
        <authorList>
            <person name="Ahearne A."/>
            <person name="Stevens C."/>
            <person name="Phillips K."/>
        </authorList>
    </citation>
    <scope>NUCLEOTIDE SEQUENCE [LARGE SCALE GENOMIC DNA]</scope>
    <source>
        <strain evidence="2 3">MIWBW</strain>
    </source>
</reference>
<proteinExistence type="predicted"/>
<dbReference type="PANTHER" id="PTHR30093">
    <property type="entry name" value="GENERAL SECRETION PATHWAY PROTEIN G"/>
    <property type="match status" value="1"/>
</dbReference>
<protein>
    <submittedName>
        <fullName evidence="2">Prepilin-type N-terminal cleavage/methylation domain-containing protein</fullName>
    </submittedName>
</protein>
<evidence type="ECO:0000313" key="2">
    <source>
        <dbReference type="EMBL" id="MCY1078845.1"/>
    </source>
</evidence>
<dbReference type="RefSeq" id="WP_267537605.1">
    <property type="nucleotide sequence ID" value="NZ_JAPNKA010000001.1"/>
</dbReference>
<organism evidence="2 3">
    <name type="scientific">Archangium lansingense</name>
    <dbReference type="NCBI Taxonomy" id="2995310"/>
    <lineage>
        <taxon>Bacteria</taxon>
        <taxon>Pseudomonadati</taxon>
        <taxon>Myxococcota</taxon>
        <taxon>Myxococcia</taxon>
        <taxon>Myxococcales</taxon>
        <taxon>Cystobacterineae</taxon>
        <taxon>Archangiaceae</taxon>
        <taxon>Archangium</taxon>
    </lineage>
</organism>
<name>A0ABT4AB26_9BACT</name>
<dbReference type="SUPFAM" id="SSF54523">
    <property type="entry name" value="Pili subunits"/>
    <property type="match status" value="1"/>
</dbReference>
<dbReference type="Pfam" id="PF07963">
    <property type="entry name" value="N_methyl"/>
    <property type="match status" value="1"/>
</dbReference>
<keyword evidence="1" id="KW-0812">Transmembrane</keyword>
<feature type="transmembrane region" description="Helical" evidence="1">
    <location>
        <begin position="14"/>
        <end position="35"/>
    </location>
</feature>
<keyword evidence="3" id="KW-1185">Reference proteome</keyword>
<accession>A0ABT4AB26</accession>
<dbReference type="Gene3D" id="3.30.700.10">
    <property type="entry name" value="Glycoprotein, Type 4 Pilin"/>
    <property type="match status" value="1"/>
</dbReference>
<dbReference type="NCBIfam" id="TIGR02532">
    <property type="entry name" value="IV_pilin_GFxxxE"/>
    <property type="match status" value="1"/>
</dbReference>
<dbReference type="InterPro" id="IPR012902">
    <property type="entry name" value="N_methyl_site"/>
</dbReference>
<keyword evidence="1" id="KW-1133">Transmembrane helix</keyword>
<dbReference type="EMBL" id="JAPNKA010000001">
    <property type="protein sequence ID" value="MCY1078845.1"/>
    <property type="molecule type" value="Genomic_DNA"/>
</dbReference>
<sequence length="166" mass="18846">MANRRPHPSRTRRGFSIIELMIVVCIVGLLATVALPEFQNILLRSKQAERDMMMNSIMRVLNEYVAAHGGQFPGGAAPDLPFNPTYVPDGSKQRFEASVGKWDDLGWVPDGMLHYRYEVRMTGDELLVTAAADLNGDLRVSYKELKYKLQNGSWQRLSERVYGDHF</sequence>
<comment type="caution">
    <text evidence="2">The sequence shown here is derived from an EMBL/GenBank/DDBJ whole genome shotgun (WGS) entry which is preliminary data.</text>
</comment>
<keyword evidence="1" id="KW-0472">Membrane</keyword>
<evidence type="ECO:0000313" key="3">
    <source>
        <dbReference type="Proteomes" id="UP001207654"/>
    </source>
</evidence>
<dbReference type="Proteomes" id="UP001207654">
    <property type="component" value="Unassembled WGS sequence"/>
</dbReference>